<dbReference type="VEuPathDB" id="TriTrypDB:BSAL_34065"/>
<evidence type="ECO:0000313" key="13">
    <source>
        <dbReference type="EMBL" id="CUG91774.1"/>
    </source>
</evidence>
<keyword evidence="14" id="KW-1185">Reference proteome</keyword>
<keyword evidence="3 6" id="KW-0378">Hydrolase</keyword>
<dbReference type="PROSITE" id="PS51892">
    <property type="entry name" value="SUBTILASE"/>
    <property type="match status" value="1"/>
</dbReference>
<feature type="compositionally biased region" description="Low complexity" evidence="8">
    <location>
        <begin position="1470"/>
        <end position="1482"/>
    </location>
</feature>
<feature type="domain" description="MBTPS1 fourth" evidence="12">
    <location>
        <begin position="1073"/>
        <end position="1166"/>
    </location>
</feature>
<dbReference type="InterPro" id="IPR023828">
    <property type="entry name" value="Peptidase_S8_Ser-AS"/>
</dbReference>
<feature type="active site" description="Charge relay system" evidence="5 6">
    <location>
        <position position="394"/>
    </location>
</feature>
<sequence length="1584" mass="171462">MAGGRGPSSHFCCVLGFIVVIVLQLAHEQNAEQTPLTSRKRPQLHPSSRSQTFRIHFDGYLHLSPSWCPAGAAEAAAGRKRANGPRTSIISVAQSAMMQEMRVVPMEVTLEPPSPHPTSTNEQEQVEAYCNQRPSDDMLHDFALLRLSWIPPPDDAEGEGVEHQHGEGEQSDNDDTTATVVAAKQLQQTALIVHDALMTCFSLSSIAPSEDHPANSACQHPSPGGGPSALRAFYDGPFLTIRAIVPDAQITVPTTTTTRRKRRRASPPPSMAGDDGTARLPSSRRIATSGRKLLQNEAGNNDNDDDNNVASPQSVLPVHPVDILRMEELWASFPNAMGQGVHVAMLDSGLSVNNPHFTSMSHQQSVVASCLTFTDEELPRGQQASAYCGDGVGHGTFTASVVAGQGEMVATSGVGAARGTSSGGCRSSSFSRVTNNSSIAKGRNRGGPKLINGVGIAPKVNLHIFKVFTDSQLSLTSWVLAALNVAMQMHIDIINLSFGGMDYYDDVFVEKIRDVTNAGTTVVTASGNDGPRQGSVFNPADQAEVVAVGSVAVVVETQGEKQQQQLQSLEKYNRAISGFSSRGMTTWELPFGIGRPRPDILGYGDKIVAASNLRAKRTCRVSSGTSMASPVVAGVLAVLTSALKALQPSQILPLDARGRTRANVALLKQIIVATADPVPLRKGLRFAIKDLRDVSVFSQGAGTINATRALTYIWAEATSPSSEMHLPGTLVGVGGVDRLLRLTAYPSRIIAVSAWVSRGRSPHRPNLWSEFLNEELFVDDDAQRYPFQLKDPSTRQQWRLHRDMDAPYIWPNMLRSGGIFLTSTPLLQNMTLYSSGAAHATFGSSHVEFDANASVAFTAVTAQQQQSPTTTILSKEAASALLEVIVEPHRPSLDAHVGYVTIGFWTAVPLPVRMLGARIRGTVWLSYSSLLKSGSGGGTSGEKSSRTTAVWRVGIPFVIDVTQPPPRSERLLWDTTTQLLYPSALIPRDNVREQNQFSDFAEWGGDHPHTNYVQLYEHLVVRRGFVVDLVHHRNFYEPSSLADKKIHVVKKPTHKEDGETTSCPKDDAALTVDLYQYLLVVDPEDFFEPSFLSAVECGVKDRGLRLLLASDWAHEGVMKLTSFVDPATNFYHEAVVGGTNVGSVNALLTKFGFVQSDHCVISGPLRGGVDGGSFLAMVTSGGCIATTTTTLQPPSSTSLQTTPSGSNLAVDSIGCSIDAREMHNDAAELRNAVGPNGKGNKRMMRNTPSVLWSSHADDSFGGALPLSLVLRRFCPPGHRYDGTIASAVANKKKRASIAIINDDGDAATSSPAIAGGPVTSSEDGEGRSNCGGVFFIADSDCLDGMHHYLPGGAPSSHTYCMSLLDAAMDALSSNTEFLDSATAGVLSGPQCGRLSFAEATTNAKKKMLMLNQSESEFHDSGHLFYTSRRYRSFHTTFQGKDSNHEHVVNATHQYRRKCGPPQRSTRNKQQQHQQSSSSAVVASPIRCPVERWEVEDSVARMLQSWLDHLRREQQQQSDIPVEKKNSHRQHHARFQGSGGTSIFRRFLMLGLAVAILLFLWRKWLCALPGKRLRSSAVRRASSFV</sequence>
<protein>
    <submittedName>
        <fullName evidence="13">Subtilisin-like serine protease, putative</fullName>
    </submittedName>
</protein>
<feature type="domain" description="Peptidase S8/S53" evidence="11">
    <location>
        <begin position="338"/>
        <end position="681"/>
    </location>
</feature>
<dbReference type="Gene3D" id="3.40.50.200">
    <property type="entry name" value="Peptidase S8/S53 domain"/>
    <property type="match status" value="1"/>
</dbReference>
<dbReference type="PANTHER" id="PTHR43806:SF7">
    <property type="entry name" value="MEMBRANE-BOUND TRANSCRIPTION FACTOR SITE-1 PROTEASE"/>
    <property type="match status" value="1"/>
</dbReference>
<reference evidence="14" key="1">
    <citation type="submission" date="2015-09" db="EMBL/GenBank/DDBJ databases">
        <authorList>
            <consortium name="Pathogen Informatics"/>
        </authorList>
    </citation>
    <scope>NUCLEOTIDE SEQUENCE [LARGE SCALE GENOMIC DNA]</scope>
    <source>
        <strain evidence="14">Lake Konstanz</strain>
    </source>
</reference>
<keyword evidence="4 6" id="KW-0720">Serine protease</keyword>
<keyword evidence="2 6" id="KW-0645">Protease</keyword>
<evidence type="ECO:0000256" key="4">
    <source>
        <dbReference type="ARBA" id="ARBA00022825"/>
    </source>
</evidence>
<keyword evidence="9" id="KW-1133">Transmembrane helix</keyword>
<feature type="signal peptide" evidence="10">
    <location>
        <begin position="1"/>
        <end position="31"/>
    </location>
</feature>
<dbReference type="GO" id="GO:0005794">
    <property type="term" value="C:Golgi apparatus"/>
    <property type="evidence" value="ECO:0007669"/>
    <property type="project" value="TreeGrafter"/>
</dbReference>
<evidence type="ECO:0000256" key="8">
    <source>
        <dbReference type="SAM" id="MobiDB-lite"/>
    </source>
</evidence>
<feature type="domain" description="MBTPS1 fourth" evidence="12">
    <location>
        <begin position="965"/>
        <end position="1031"/>
    </location>
</feature>
<dbReference type="Pfam" id="PF23090">
    <property type="entry name" value="MBTPS1_4th"/>
    <property type="match status" value="2"/>
</dbReference>
<dbReference type="InterPro" id="IPR057032">
    <property type="entry name" value="MBTPS1_4th"/>
</dbReference>
<feature type="region of interest" description="Disordered" evidence="8">
    <location>
        <begin position="1454"/>
        <end position="1482"/>
    </location>
</feature>
<feature type="region of interest" description="Disordered" evidence="8">
    <location>
        <begin position="295"/>
        <end position="314"/>
    </location>
</feature>
<feature type="region of interest" description="Disordered" evidence="8">
    <location>
        <begin position="151"/>
        <end position="176"/>
    </location>
</feature>
<dbReference type="SUPFAM" id="SSF52743">
    <property type="entry name" value="Subtilisin-like"/>
    <property type="match status" value="1"/>
</dbReference>
<gene>
    <name evidence="13" type="ORF">BSAL_34065</name>
</gene>
<keyword evidence="9" id="KW-0472">Membrane</keyword>
<feature type="active site" description="Charge relay system" evidence="5 6">
    <location>
        <position position="347"/>
    </location>
</feature>
<name>A0A0S4JJQ8_BODSA</name>
<dbReference type="PANTHER" id="PTHR43806">
    <property type="entry name" value="PEPTIDASE S8"/>
    <property type="match status" value="1"/>
</dbReference>
<evidence type="ECO:0000256" key="10">
    <source>
        <dbReference type="SAM" id="SignalP"/>
    </source>
</evidence>
<dbReference type="InterPro" id="IPR050131">
    <property type="entry name" value="Peptidase_S8_subtilisin-like"/>
</dbReference>
<dbReference type="Proteomes" id="UP000051952">
    <property type="component" value="Unassembled WGS sequence"/>
</dbReference>
<dbReference type="PRINTS" id="PR00723">
    <property type="entry name" value="SUBTILISIN"/>
</dbReference>
<dbReference type="InterPro" id="IPR015500">
    <property type="entry name" value="Peptidase_S8_subtilisin-rel"/>
</dbReference>
<feature type="transmembrane region" description="Helical" evidence="9">
    <location>
        <begin position="1542"/>
        <end position="1560"/>
    </location>
</feature>
<dbReference type="InterPro" id="IPR036852">
    <property type="entry name" value="Peptidase_S8/S53_dom_sf"/>
</dbReference>
<dbReference type="EMBL" id="CYKH01001969">
    <property type="protein sequence ID" value="CUG91774.1"/>
    <property type="molecule type" value="Genomic_DNA"/>
</dbReference>
<evidence type="ECO:0000259" key="11">
    <source>
        <dbReference type="Pfam" id="PF00082"/>
    </source>
</evidence>
<dbReference type="PROSITE" id="PS00136">
    <property type="entry name" value="SUBTILASE_ASP"/>
    <property type="match status" value="1"/>
</dbReference>
<evidence type="ECO:0000256" key="6">
    <source>
        <dbReference type="PROSITE-ProRule" id="PRU01240"/>
    </source>
</evidence>
<evidence type="ECO:0000256" key="1">
    <source>
        <dbReference type="ARBA" id="ARBA00011073"/>
    </source>
</evidence>
<dbReference type="InterPro" id="IPR023827">
    <property type="entry name" value="Peptidase_S8_Asp-AS"/>
</dbReference>
<feature type="region of interest" description="Disordered" evidence="8">
    <location>
        <begin position="250"/>
        <end position="283"/>
    </location>
</feature>
<evidence type="ECO:0000259" key="12">
    <source>
        <dbReference type="Pfam" id="PF23090"/>
    </source>
</evidence>
<evidence type="ECO:0000256" key="9">
    <source>
        <dbReference type="SAM" id="Phobius"/>
    </source>
</evidence>
<dbReference type="OrthoDB" id="1740355at2759"/>
<evidence type="ECO:0000256" key="2">
    <source>
        <dbReference type="ARBA" id="ARBA00022670"/>
    </source>
</evidence>
<evidence type="ECO:0000256" key="5">
    <source>
        <dbReference type="PIRSR" id="PIRSR615500-1"/>
    </source>
</evidence>
<evidence type="ECO:0000313" key="14">
    <source>
        <dbReference type="Proteomes" id="UP000051952"/>
    </source>
</evidence>
<keyword evidence="9" id="KW-0812">Transmembrane</keyword>
<evidence type="ECO:0000256" key="7">
    <source>
        <dbReference type="RuleBase" id="RU003355"/>
    </source>
</evidence>
<keyword evidence="10" id="KW-0732">Signal</keyword>
<accession>A0A0S4JJQ8</accession>
<dbReference type="GO" id="GO:0004252">
    <property type="term" value="F:serine-type endopeptidase activity"/>
    <property type="evidence" value="ECO:0007669"/>
    <property type="project" value="UniProtKB-UniRule"/>
</dbReference>
<feature type="active site" description="Charge relay system" evidence="5 6">
    <location>
        <position position="626"/>
    </location>
</feature>
<evidence type="ECO:0000256" key="3">
    <source>
        <dbReference type="ARBA" id="ARBA00022801"/>
    </source>
</evidence>
<dbReference type="InterPro" id="IPR000209">
    <property type="entry name" value="Peptidase_S8/S53_dom"/>
</dbReference>
<dbReference type="PROSITE" id="PS00138">
    <property type="entry name" value="SUBTILASE_SER"/>
    <property type="match status" value="1"/>
</dbReference>
<organism evidence="13 14">
    <name type="scientific">Bodo saltans</name>
    <name type="common">Flagellated protozoan</name>
    <dbReference type="NCBI Taxonomy" id="75058"/>
    <lineage>
        <taxon>Eukaryota</taxon>
        <taxon>Discoba</taxon>
        <taxon>Euglenozoa</taxon>
        <taxon>Kinetoplastea</taxon>
        <taxon>Metakinetoplastina</taxon>
        <taxon>Eubodonida</taxon>
        <taxon>Bodonidae</taxon>
        <taxon>Bodo</taxon>
    </lineage>
</organism>
<comment type="similarity">
    <text evidence="1 6 7">Belongs to the peptidase S8 family.</text>
</comment>
<dbReference type="GO" id="GO:0006508">
    <property type="term" value="P:proteolysis"/>
    <property type="evidence" value="ECO:0007669"/>
    <property type="project" value="UniProtKB-KW"/>
</dbReference>
<dbReference type="Pfam" id="PF00082">
    <property type="entry name" value="Peptidase_S8"/>
    <property type="match status" value="1"/>
</dbReference>
<feature type="region of interest" description="Disordered" evidence="8">
    <location>
        <begin position="1513"/>
        <end position="1534"/>
    </location>
</feature>
<proteinExistence type="inferred from homology"/>
<feature type="chain" id="PRO_5006622549" evidence="10">
    <location>
        <begin position="32"/>
        <end position="1584"/>
    </location>
</feature>